<name>A0A978UUV3_ZIZJJ</name>
<evidence type="ECO:0000256" key="3">
    <source>
        <dbReference type="ARBA" id="ARBA00022692"/>
    </source>
</evidence>
<feature type="transmembrane region" description="Helical" evidence="7">
    <location>
        <begin position="205"/>
        <end position="225"/>
    </location>
</feature>
<dbReference type="Pfam" id="PF00892">
    <property type="entry name" value="EamA"/>
    <property type="match status" value="2"/>
</dbReference>
<feature type="transmembrane region" description="Helical" evidence="7">
    <location>
        <begin position="7"/>
        <end position="31"/>
    </location>
</feature>
<comment type="caution">
    <text evidence="9">The sequence shown here is derived from an EMBL/GenBank/DDBJ whole genome shotgun (WGS) entry which is preliminary data.</text>
</comment>
<feature type="transmembrane region" description="Helical" evidence="7">
    <location>
        <begin position="297"/>
        <end position="315"/>
    </location>
</feature>
<dbReference type="PANTHER" id="PTHR31218">
    <property type="entry name" value="WAT1-RELATED PROTEIN"/>
    <property type="match status" value="1"/>
</dbReference>
<accession>A0A978UUV3</accession>
<reference evidence="9" key="1">
    <citation type="journal article" date="2021" name="Front. Plant Sci.">
        <title>Chromosome-Scale Genome Assembly for Chinese Sour Jujube and Insights Into Its Genome Evolution and Domestication Signature.</title>
        <authorList>
            <person name="Shen L.-Y."/>
            <person name="Luo H."/>
            <person name="Wang X.-L."/>
            <person name="Wang X.-M."/>
            <person name="Qiu X.-J."/>
            <person name="Liu H."/>
            <person name="Zhou S.-S."/>
            <person name="Jia K.-H."/>
            <person name="Nie S."/>
            <person name="Bao Y.-T."/>
            <person name="Zhang R.-G."/>
            <person name="Yun Q.-Z."/>
            <person name="Chai Y.-H."/>
            <person name="Lu J.-Y."/>
            <person name="Li Y."/>
            <person name="Zhao S.-W."/>
            <person name="Mao J.-F."/>
            <person name="Jia S.-G."/>
            <person name="Mao Y.-M."/>
        </authorList>
    </citation>
    <scope>NUCLEOTIDE SEQUENCE</scope>
    <source>
        <strain evidence="9">AT0</strain>
        <tissue evidence="9">Leaf</tissue>
    </source>
</reference>
<feature type="transmembrane region" description="Helical" evidence="7">
    <location>
        <begin position="37"/>
        <end position="58"/>
    </location>
</feature>
<evidence type="ECO:0000256" key="5">
    <source>
        <dbReference type="ARBA" id="ARBA00023136"/>
    </source>
</evidence>
<keyword evidence="5 7" id="KW-0472">Membrane</keyword>
<comment type="subcellular location">
    <subcellularLocation>
        <location evidence="1">Membrane</location>
        <topology evidence="1">Multi-pass membrane protein</topology>
    </subcellularLocation>
</comment>
<comment type="similarity">
    <text evidence="2">Belongs to the drug/metabolite transporter (DMT) superfamily. Plant drug/metabolite exporter (P-DME) (TC 2.A.7.4) family.</text>
</comment>
<evidence type="ECO:0000313" key="9">
    <source>
        <dbReference type="EMBL" id="KAH7518653.1"/>
    </source>
</evidence>
<evidence type="ECO:0000256" key="4">
    <source>
        <dbReference type="ARBA" id="ARBA00022989"/>
    </source>
</evidence>
<dbReference type="GO" id="GO:0016020">
    <property type="term" value="C:membrane"/>
    <property type="evidence" value="ECO:0007669"/>
    <property type="project" value="UniProtKB-SubCell"/>
</dbReference>
<sequence>MALWQNIVPWIFAVAVPLLLGGNSVFIKVALKNGMEIPIFLLYKYAIASMVLVPLVIVNRSTLPPLTWKILVQIITLGIVGPGLDNMFYAGVKVTPATFATCITSLVPALTFLGSWIFRLETVHIQERPSQAKLLGTAIMTTGAFVSGIYGGPIIAVASTSSTRIAAYLEYNWVRGPLFLLTSLLSAVAYNLLLDKTVKNYSAPLALAAYICCIGAVINMGYSFIREGTSGLEWLWGLNIKLGAYFYSGLFVSGLISYIQGRLTKLKGPVFFISFSPLSMIFVMVLGTLILKEDLKLGRLIGAFIIVFGLGILLWGKSQGSSPDEDQNEEEEEMEASSEHHDVEALEATQEEQILEDEDGLHELELAEEDDQASEPEEKSSEDDDSHHTAEVEASSGEFHIVELFETAEENEMDEGHTQEQK</sequence>
<evidence type="ECO:0000256" key="2">
    <source>
        <dbReference type="ARBA" id="ARBA00007635"/>
    </source>
</evidence>
<keyword evidence="4 7" id="KW-1133">Transmembrane helix</keyword>
<dbReference type="SUPFAM" id="SSF103481">
    <property type="entry name" value="Multidrug resistance efflux transporter EmrE"/>
    <property type="match status" value="2"/>
</dbReference>
<feature type="domain" description="EamA" evidence="8">
    <location>
        <begin position="11"/>
        <end position="146"/>
    </location>
</feature>
<proteinExistence type="inferred from homology"/>
<feature type="transmembrane region" description="Helical" evidence="7">
    <location>
        <begin position="97"/>
        <end position="120"/>
    </location>
</feature>
<dbReference type="InterPro" id="IPR037185">
    <property type="entry name" value="EmrE-like"/>
</dbReference>
<feature type="compositionally biased region" description="Acidic residues" evidence="6">
    <location>
        <begin position="349"/>
        <end position="384"/>
    </location>
</feature>
<feature type="domain" description="EamA" evidence="8">
    <location>
        <begin position="176"/>
        <end position="314"/>
    </location>
</feature>
<evidence type="ECO:0000256" key="7">
    <source>
        <dbReference type="SAM" id="Phobius"/>
    </source>
</evidence>
<feature type="transmembrane region" description="Helical" evidence="7">
    <location>
        <begin position="245"/>
        <end position="263"/>
    </location>
</feature>
<feature type="transmembrane region" description="Helical" evidence="7">
    <location>
        <begin position="70"/>
        <end position="91"/>
    </location>
</feature>
<evidence type="ECO:0000313" key="10">
    <source>
        <dbReference type="Proteomes" id="UP000813462"/>
    </source>
</evidence>
<keyword evidence="3 7" id="KW-0812">Transmembrane</keyword>
<dbReference type="EMBL" id="JAEACU010000009">
    <property type="protein sequence ID" value="KAH7518653.1"/>
    <property type="molecule type" value="Genomic_DNA"/>
</dbReference>
<dbReference type="GO" id="GO:0022857">
    <property type="term" value="F:transmembrane transporter activity"/>
    <property type="evidence" value="ECO:0007669"/>
    <property type="project" value="InterPro"/>
</dbReference>
<dbReference type="InterPro" id="IPR000620">
    <property type="entry name" value="EamA_dom"/>
</dbReference>
<feature type="transmembrane region" description="Helical" evidence="7">
    <location>
        <begin position="132"/>
        <end position="156"/>
    </location>
</feature>
<dbReference type="Proteomes" id="UP000813462">
    <property type="component" value="Unassembled WGS sequence"/>
</dbReference>
<evidence type="ECO:0000256" key="1">
    <source>
        <dbReference type="ARBA" id="ARBA00004141"/>
    </source>
</evidence>
<feature type="compositionally biased region" description="Acidic residues" evidence="6">
    <location>
        <begin position="323"/>
        <end position="336"/>
    </location>
</feature>
<protein>
    <recommendedName>
        <fullName evidence="8">EamA domain-containing protein</fullName>
    </recommendedName>
</protein>
<feature type="transmembrane region" description="Helical" evidence="7">
    <location>
        <begin position="270"/>
        <end position="291"/>
    </location>
</feature>
<evidence type="ECO:0000256" key="6">
    <source>
        <dbReference type="SAM" id="MobiDB-lite"/>
    </source>
</evidence>
<evidence type="ECO:0000259" key="8">
    <source>
        <dbReference type="Pfam" id="PF00892"/>
    </source>
</evidence>
<dbReference type="InterPro" id="IPR030184">
    <property type="entry name" value="WAT1-related"/>
</dbReference>
<dbReference type="AlphaFoldDB" id="A0A978UUV3"/>
<organism evidence="9 10">
    <name type="scientific">Ziziphus jujuba var. spinosa</name>
    <dbReference type="NCBI Taxonomy" id="714518"/>
    <lineage>
        <taxon>Eukaryota</taxon>
        <taxon>Viridiplantae</taxon>
        <taxon>Streptophyta</taxon>
        <taxon>Embryophyta</taxon>
        <taxon>Tracheophyta</taxon>
        <taxon>Spermatophyta</taxon>
        <taxon>Magnoliopsida</taxon>
        <taxon>eudicotyledons</taxon>
        <taxon>Gunneridae</taxon>
        <taxon>Pentapetalae</taxon>
        <taxon>rosids</taxon>
        <taxon>fabids</taxon>
        <taxon>Rosales</taxon>
        <taxon>Rhamnaceae</taxon>
        <taxon>Paliureae</taxon>
        <taxon>Ziziphus</taxon>
    </lineage>
</organism>
<gene>
    <name evidence="9" type="ORF">FEM48_Zijuj09G0193800</name>
</gene>
<feature type="region of interest" description="Disordered" evidence="6">
    <location>
        <begin position="320"/>
        <end position="400"/>
    </location>
</feature>
<feature type="transmembrane region" description="Helical" evidence="7">
    <location>
        <begin position="176"/>
        <end position="193"/>
    </location>
</feature>